<keyword evidence="10" id="KW-0539">Nucleus</keyword>
<evidence type="ECO:0000256" key="11">
    <source>
        <dbReference type="ARBA" id="ARBA00031731"/>
    </source>
</evidence>
<evidence type="ECO:0000259" key="14">
    <source>
        <dbReference type="Pfam" id="PF11789"/>
    </source>
</evidence>
<evidence type="ECO:0000313" key="16">
    <source>
        <dbReference type="Proteomes" id="UP001152799"/>
    </source>
</evidence>
<dbReference type="SUPFAM" id="SSF57850">
    <property type="entry name" value="RING/U-box"/>
    <property type="match status" value="1"/>
</dbReference>
<evidence type="ECO:0000256" key="8">
    <source>
        <dbReference type="ARBA" id="ARBA00022786"/>
    </source>
</evidence>
<dbReference type="Gene3D" id="3.30.40.10">
    <property type="entry name" value="Zinc/RING finger domain, C3HC4 (zinc finger)"/>
    <property type="match status" value="1"/>
</dbReference>
<evidence type="ECO:0000256" key="2">
    <source>
        <dbReference type="ARBA" id="ARBA00004718"/>
    </source>
</evidence>
<evidence type="ECO:0000256" key="7">
    <source>
        <dbReference type="ARBA" id="ARBA00022771"/>
    </source>
</evidence>
<keyword evidence="6" id="KW-0479">Metal-binding</keyword>
<dbReference type="InterPro" id="IPR013083">
    <property type="entry name" value="Znf_RING/FYVE/PHD"/>
</dbReference>
<gene>
    <name evidence="15" type="ORF">CEUTPL_LOCUS2667</name>
</gene>
<dbReference type="Proteomes" id="UP001152799">
    <property type="component" value="Chromosome 11"/>
</dbReference>
<evidence type="ECO:0000313" key="15">
    <source>
        <dbReference type="EMBL" id="CAG9761977.1"/>
    </source>
</evidence>
<proteinExistence type="inferred from homology"/>
<evidence type="ECO:0000256" key="12">
    <source>
        <dbReference type="ARBA" id="ARBA00032533"/>
    </source>
</evidence>
<sequence>MSQDRYASKFEKCTNILKTYQEILEKYPDDNGNEIKEFEDMALDHCKSSISFEKSMNAIRSYGQDVSENGPEKDHNVAKSKMQVKLAEAEAEAKKENPKNHHVWREIFSKTQDIEEVPSSSKRKNKKEAVYEQLDDSIMCSTSFTAPIDPISKLVIKQPVRNTKCNHVYDKKSIYDYITQSKKRARCPYVACENNALGPQDLIEDCELEDKISQYLSTQPEQESSGSSPNEDSD</sequence>
<keyword evidence="9" id="KW-0862">Zinc</keyword>
<dbReference type="OrthoDB" id="26899at2759"/>
<dbReference type="EMBL" id="OU892287">
    <property type="protein sequence ID" value="CAG9761977.1"/>
    <property type="molecule type" value="Genomic_DNA"/>
</dbReference>
<dbReference type="GO" id="GO:0016925">
    <property type="term" value="P:protein sumoylation"/>
    <property type="evidence" value="ECO:0007669"/>
    <property type="project" value="TreeGrafter"/>
</dbReference>
<dbReference type="PANTHER" id="PTHR21330">
    <property type="entry name" value="E3 SUMO-PROTEIN LIGASE NSE2"/>
    <property type="match status" value="1"/>
</dbReference>
<dbReference type="AlphaFoldDB" id="A0A9N9MHK7"/>
<feature type="domain" description="SP-RING-type" evidence="14">
    <location>
        <begin position="147"/>
        <end position="193"/>
    </location>
</feature>
<evidence type="ECO:0000256" key="4">
    <source>
        <dbReference type="ARBA" id="ARBA00020923"/>
    </source>
</evidence>
<comment type="similarity">
    <text evidence="3">Belongs to the NSE2 family.</text>
</comment>
<keyword evidence="7" id="KW-0863">Zinc-finger</keyword>
<organism evidence="15 16">
    <name type="scientific">Ceutorhynchus assimilis</name>
    <name type="common">cabbage seed weevil</name>
    <dbReference type="NCBI Taxonomy" id="467358"/>
    <lineage>
        <taxon>Eukaryota</taxon>
        <taxon>Metazoa</taxon>
        <taxon>Ecdysozoa</taxon>
        <taxon>Arthropoda</taxon>
        <taxon>Hexapoda</taxon>
        <taxon>Insecta</taxon>
        <taxon>Pterygota</taxon>
        <taxon>Neoptera</taxon>
        <taxon>Endopterygota</taxon>
        <taxon>Coleoptera</taxon>
        <taxon>Polyphaga</taxon>
        <taxon>Cucujiformia</taxon>
        <taxon>Curculionidae</taxon>
        <taxon>Ceutorhynchinae</taxon>
        <taxon>Ceutorhynchus</taxon>
    </lineage>
</organism>
<accession>A0A9N9MHK7</accession>
<reference evidence="15" key="1">
    <citation type="submission" date="2022-01" db="EMBL/GenBank/DDBJ databases">
        <authorList>
            <person name="King R."/>
        </authorList>
    </citation>
    <scope>NUCLEOTIDE SEQUENCE</scope>
</reference>
<dbReference type="GO" id="GO:0008270">
    <property type="term" value="F:zinc ion binding"/>
    <property type="evidence" value="ECO:0007669"/>
    <property type="project" value="UniProtKB-KW"/>
</dbReference>
<evidence type="ECO:0000256" key="10">
    <source>
        <dbReference type="ARBA" id="ARBA00023242"/>
    </source>
</evidence>
<dbReference type="Pfam" id="PF11789">
    <property type="entry name" value="zf-Nse"/>
    <property type="match status" value="1"/>
</dbReference>
<keyword evidence="16" id="KW-1185">Reference proteome</keyword>
<dbReference type="GO" id="GO:0005634">
    <property type="term" value="C:nucleus"/>
    <property type="evidence" value="ECO:0007669"/>
    <property type="project" value="UniProtKB-SubCell"/>
</dbReference>
<evidence type="ECO:0000256" key="13">
    <source>
        <dbReference type="SAM" id="MobiDB-lite"/>
    </source>
</evidence>
<protein>
    <recommendedName>
        <fullName evidence="4">E3 SUMO-protein ligase NSE2</fullName>
    </recommendedName>
    <alternativeName>
        <fullName evidence="11">E3 SUMO-protein transferase NSE2</fullName>
    </alternativeName>
    <alternativeName>
        <fullName evidence="12">Non-structural maintenance of chromosomes element 2 homolog</fullName>
    </alternativeName>
</protein>
<comment type="subcellular location">
    <subcellularLocation>
        <location evidence="1">Nucleus</location>
    </subcellularLocation>
</comment>
<dbReference type="GO" id="GO:0000724">
    <property type="term" value="P:double-strand break repair via homologous recombination"/>
    <property type="evidence" value="ECO:0007669"/>
    <property type="project" value="InterPro"/>
</dbReference>
<evidence type="ECO:0000256" key="9">
    <source>
        <dbReference type="ARBA" id="ARBA00022833"/>
    </source>
</evidence>
<evidence type="ECO:0000256" key="3">
    <source>
        <dbReference type="ARBA" id="ARBA00008212"/>
    </source>
</evidence>
<dbReference type="GO" id="GO:0030915">
    <property type="term" value="C:Smc5-Smc6 complex"/>
    <property type="evidence" value="ECO:0007669"/>
    <property type="project" value="InterPro"/>
</dbReference>
<name>A0A9N9MHK7_9CUCU</name>
<dbReference type="CDD" id="cd16651">
    <property type="entry name" value="SPL-RING_NSE2"/>
    <property type="match status" value="1"/>
</dbReference>
<evidence type="ECO:0000256" key="5">
    <source>
        <dbReference type="ARBA" id="ARBA00022679"/>
    </source>
</evidence>
<dbReference type="GO" id="GO:0061665">
    <property type="term" value="F:SUMO ligase activity"/>
    <property type="evidence" value="ECO:0007669"/>
    <property type="project" value="TreeGrafter"/>
</dbReference>
<keyword evidence="8" id="KW-0833">Ubl conjugation pathway</keyword>
<keyword evidence="5" id="KW-0808">Transferase</keyword>
<evidence type="ECO:0000256" key="6">
    <source>
        <dbReference type="ARBA" id="ARBA00022723"/>
    </source>
</evidence>
<evidence type="ECO:0000256" key="1">
    <source>
        <dbReference type="ARBA" id="ARBA00004123"/>
    </source>
</evidence>
<feature type="region of interest" description="Disordered" evidence="13">
    <location>
        <begin position="213"/>
        <end position="234"/>
    </location>
</feature>
<feature type="compositionally biased region" description="Polar residues" evidence="13">
    <location>
        <begin position="214"/>
        <end position="234"/>
    </location>
</feature>
<comment type="pathway">
    <text evidence="2">Protein modification; protein sumoylation.</text>
</comment>
<dbReference type="InterPro" id="IPR004181">
    <property type="entry name" value="Znf_MIZ"/>
</dbReference>
<dbReference type="InterPro" id="IPR026846">
    <property type="entry name" value="Nse2(Mms21)"/>
</dbReference>
<dbReference type="PANTHER" id="PTHR21330:SF1">
    <property type="entry name" value="E3 SUMO-PROTEIN LIGASE NSE2"/>
    <property type="match status" value="1"/>
</dbReference>